<dbReference type="PANTHER" id="PTHR14859:SF15">
    <property type="entry name" value="ENDONUCLEASE_EXONUCLEASE_PHOSPHATASE DOMAIN-CONTAINING PROTEIN"/>
    <property type="match status" value="1"/>
</dbReference>
<dbReference type="OrthoDB" id="635146at2"/>
<protein>
    <submittedName>
        <fullName evidence="3">Metal-dependent hydrolase, endonuclease/exonuclease/phosphatase family</fullName>
    </submittedName>
</protein>
<keyword evidence="3" id="KW-0540">Nuclease</keyword>
<dbReference type="Gene3D" id="3.60.10.10">
    <property type="entry name" value="Endonuclease/exonuclease/phosphatase"/>
    <property type="match status" value="1"/>
</dbReference>
<dbReference type="GO" id="GO:0004519">
    <property type="term" value="F:endonuclease activity"/>
    <property type="evidence" value="ECO:0007669"/>
    <property type="project" value="UniProtKB-KW"/>
</dbReference>
<evidence type="ECO:0000313" key="3">
    <source>
        <dbReference type="EMBL" id="SEW08740.1"/>
    </source>
</evidence>
<keyword evidence="3" id="KW-0255">Endonuclease</keyword>
<dbReference type="GO" id="GO:0016020">
    <property type="term" value="C:membrane"/>
    <property type="evidence" value="ECO:0007669"/>
    <property type="project" value="GOC"/>
</dbReference>
<evidence type="ECO:0000313" key="4">
    <source>
        <dbReference type="Proteomes" id="UP000199310"/>
    </source>
</evidence>
<keyword evidence="1" id="KW-1133">Transmembrane helix</keyword>
<dbReference type="AlphaFoldDB" id="A0A1I0P3Y2"/>
<gene>
    <name evidence="3" type="ORF">SAMN04488122_0536</name>
</gene>
<dbReference type="InterPro" id="IPR005135">
    <property type="entry name" value="Endo/exonuclease/phosphatase"/>
</dbReference>
<reference evidence="4" key="1">
    <citation type="submission" date="2016-10" db="EMBL/GenBank/DDBJ databases">
        <authorList>
            <person name="Varghese N."/>
            <person name="Submissions S."/>
        </authorList>
    </citation>
    <scope>NUCLEOTIDE SEQUENCE [LARGE SCALE GENOMIC DNA]</scope>
    <source>
        <strain evidence="4">DSM 3695</strain>
    </source>
</reference>
<accession>A0A1I0P3Y2</accession>
<dbReference type="GO" id="GO:0004527">
    <property type="term" value="F:exonuclease activity"/>
    <property type="evidence" value="ECO:0007669"/>
    <property type="project" value="UniProtKB-KW"/>
</dbReference>
<dbReference type="PANTHER" id="PTHR14859">
    <property type="entry name" value="CALCOFLUOR WHITE HYPERSENSITIVE PROTEIN PRECURSOR"/>
    <property type="match status" value="1"/>
</dbReference>
<evidence type="ECO:0000256" key="1">
    <source>
        <dbReference type="SAM" id="Phobius"/>
    </source>
</evidence>
<dbReference type="CDD" id="cd09084">
    <property type="entry name" value="EEP-2"/>
    <property type="match status" value="1"/>
</dbReference>
<keyword evidence="1" id="KW-0812">Transmembrane</keyword>
<keyword evidence="3" id="KW-0378">Hydrolase</keyword>
<dbReference type="RefSeq" id="WP_089890187.1">
    <property type="nucleotide sequence ID" value="NZ_FOJG01000001.1"/>
</dbReference>
<name>A0A1I0P3Y2_9BACT</name>
<feature type="transmembrane region" description="Helical" evidence="1">
    <location>
        <begin position="35"/>
        <end position="62"/>
    </location>
</feature>
<dbReference type="Pfam" id="PF03372">
    <property type="entry name" value="Exo_endo_phos"/>
    <property type="match status" value="1"/>
</dbReference>
<organism evidence="3 4">
    <name type="scientific">Chitinophaga arvensicola</name>
    <dbReference type="NCBI Taxonomy" id="29529"/>
    <lineage>
        <taxon>Bacteria</taxon>
        <taxon>Pseudomonadati</taxon>
        <taxon>Bacteroidota</taxon>
        <taxon>Chitinophagia</taxon>
        <taxon>Chitinophagales</taxon>
        <taxon>Chitinophagaceae</taxon>
        <taxon>Chitinophaga</taxon>
    </lineage>
</organism>
<dbReference type="STRING" id="29529.SAMN04488122_0536"/>
<dbReference type="EMBL" id="FOJG01000001">
    <property type="protein sequence ID" value="SEW08740.1"/>
    <property type="molecule type" value="Genomic_DNA"/>
</dbReference>
<feature type="domain" description="Endonuclease/exonuclease/phosphatase" evidence="2">
    <location>
        <begin position="108"/>
        <end position="353"/>
    </location>
</feature>
<dbReference type="SUPFAM" id="SSF56219">
    <property type="entry name" value="DNase I-like"/>
    <property type="match status" value="1"/>
</dbReference>
<dbReference type="GO" id="GO:0006506">
    <property type="term" value="P:GPI anchor biosynthetic process"/>
    <property type="evidence" value="ECO:0007669"/>
    <property type="project" value="TreeGrafter"/>
</dbReference>
<dbReference type="InterPro" id="IPR036691">
    <property type="entry name" value="Endo/exonu/phosph_ase_sf"/>
</dbReference>
<keyword evidence="4" id="KW-1185">Reference proteome</keyword>
<sequence length="365" mass="41711">MLRIVSRRLLLWTNICLVIGLLLSAWLPYLNPARFWITGFSGFFFPILFPVGILFIICWGWFKKRKYLLINIIAVACCIPTALSTWGIHIFRNNILSKVKDLRQFTLMTYNTSSMGLVRYVTDKDKEAAIYQAIEAGSPAILCMQEFYSNDNPEKEQHIQRIKSVGRYPYHYFTCDKTHWESWYYGIALFSRFPIAAATAIRCGESQFGSGSTFLQADLVVHGDTVRVFSVQLTSYMFRGEDYEHMKAPKGTGLIYKMRRTFERRSAQALQLASLVAESPYPTIVCGDFNDTPVSFTYKTISNNMQDVFLETGAGWGRTLSYLSPSLRIDYILAQPSIDVHGSKVFEIKPSEHFPVMACLSLKKN</sequence>
<proteinExistence type="predicted"/>
<feature type="transmembrane region" description="Helical" evidence="1">
    <location>
        <begin position="69"/>
        <end position="91"/>
    </location>
</feature>
<dbReference type="Proteomes" id="UP000199310">
    <property type="component" value="Unassembled WGS sequence"/>
</dbReference>
<keyword evidence="3" id="KW-0269">Exonuclease</keyword>
<dbReference type="InterPro" id="IPR051916">
    <property type="entry name" value="GPI-anchor_lipid_remodeler"/>
</dbReference>
<feature type="transmembrane region" description="Helical" evidence="1">
    <location>
        <begin position="9"/>
        <end position="29"/>
    </location>
</feature>
<keyword evidence="1" id="KW-0472">Membrane</keyword>
<evidence type="ECO:0000259" key="2">
    <source>
        <dbReference type="Pfam" id="PF03372"/>
    </source>
</evidence>